<feature type="domain" description="Reverse transcriptase" evidence="2">
    <location>
        <begin position="143"/>
        <end position="223"/>
    </location>
</feature>
<evidence type="ECO:0000259" key="2">
    <source>
        <dbReference type="Pfam" id="PF00078"/>
    </source>
</evidence>
<dbReference type="AlphaFoldDB" id="A0A814GZ87"/>
<dbReference type="Pfam" id="PF00078">
    <property type="entry name" value="RVT_1"/>
    <property type="match status" value="1"/>
</dbReference>
<keyword evidence="4" id="KW-1185">Reference proteome</keyword>
<dbReference type="InterPro" id="IPR043502">
    <property type="entry name" value="DNA/RNA_pol_sf"/>
</dbReference>
<feature type="compositionally biased region" description="Acidic residues" evidence="1">
    <location>
        <begin position="121"/>
        <end position="135"/>
    </location>
</feature>
<dbReference type="EMBL" id="CAJNOC010003917">
    <property type="protein sequence ID" value="CAF1002923.1"/>
    <property type="molecule type" value="Genomic_DNA"/>
</dbReference>
<gene>
    <name evidence="3" type="ORF">OXX778_LOCUS16503</name>
</gene>
<feature type="compositionally biased region" description="Polar residues" evidence="1">
    <location>
        <begin position="1"/>
        <end position="17"/>
    </location>
</feature>
<sequence length="231" mass="27291">MTLTKNQASNVATSNNSDNKESEAEFNRKKQWNSILQMTFPEVRKLVYKNDAIIRIYKKYFTKVQEVVKSSLPEEERRNLITVQDQELKNMLLTDQLSSKKTVQFANQVNEMADEKNKSEEDTDKEEESEEESEEDPVKITHVEEIVKLIKQEYLGVKIMDQQIGILHYADDILLLSDEVSKRQRVIRICEEFGKQNEIKFNPEKTQLVTFGNKKWRTKKVKFYMNEKEIE</sequence>
<organism evidence="3 4">
    <name type="scientific">Brachionus calyciflorus</name>
    <dbReference type="NCBI Taxonomy" id="104777"/>
    <lineage>
        <taxon>Eukaryota</taxon>
        <taxon>Metazoa</taxon>
        <taxon>Spiralia</taxon>
        <taxon>Gnathifera</taxon>
        <taxon>Rotifera</taxon>
        <taxon>Eurotatoria</taxon>
        <taxon>Monogononta</taxon>
        <taxon>Pseudotrocha</taxon>
        <taxon>Ploima</taxon>
        <taxon>Brachionidae</taxon>
        <taxon>Brachionus</taxon>
    </lineage>
</organism>
<evidence type="ECO:0000256" key="1">
    <source>
        <dbReference type="SAM" id="MobiDB-lite"/>
    </source>
</evidence>
<dbReference type="Proteomes" id="UP000663879">
    <property type="component" value="Unassembled WGS sequence"/>
</dbReference>
<dbReference type="OrthoDB" id="7480412at2759"/>
<comment type="caution">
    <text evidence="3">The sequence shown here is derived from an EMBL/GenBank/DDBJ whole genome shotgun (WGS) entry which is preliminary data.</text>
</comment>
<proteinExistence type="predicted"/>
<protein>
    <recommendedName>
        <fullName evidence="2">Reverse transcriptase domain-containing protein</fullName>
    </recommendedName>
</protein>
<evidence type="ECO:0000313" key="4">
    <source>
        <dbReference type="Proteomes" id="UP000663879"/>
    </source>
</evidence>
<evidence type="ECO:0000313" key="3">
    <source>
        <dbReference type="EMBL" id="CAF1002923.1"/>
    </source>
</evidence>
<feature type="region of interest" description="Disordered" evidence="1">
    <location>
        <begin position="110"/>
        <end position="138"/>
    </location>
</feature>
<dbReference type="SUPFAM" id="SSF56672">
    <property type="entry name" value="DNA/RNA polymerases"/>
    <property type="match status" value="1"/>
</dbReference>
<accession>A0A814GZ87</accession>
<feature type="region of interest" description="Disordered" evidence="1">
    <location>
        <begin position="1"/>
        <end position="26"/>
    </location>
</feature>
<dbReference type="InterPro" id="IPR000477">
    <property type="entry name" value="RT_dom"/>
</dbReference>
<name>A0A814GZ87_9BILA</name>
<reference evidence="3" key="1">
    <citation type="submission" date="2021-02" db="EMBL/GenBank/DDBJ databases">
        <authorList>
            <person name="Nowell W R."/>
        </authorList>
    </citation>
    <scope>NUCLEOTIDE SEQUENCE</scope>
    <source>
        <strain evidence="3">Ploen Becks lab</strain>
    </source>
</reference>